<evidence type="ECO:0008006" key="5">
    <source>
        <dbReference type="Google" id="ProtNLM"/>
    </source>
</evidence>
<name>A0A162MKN0_9FIRM</name>
<evidence type="ECO:0000313" key="4">
    <source>
        <dbReference type="Proteomes" id="UP000075737"/>
    </source>
</evidence>
<dbReference type="GO" id="GO:0005996">
    <property type="term" value="P:monosaccharide metabolic process"/>
    <property type="evidence" value="ECO:0007669"/>
    <property type="project" value="InterPro"/>
</dbReference>
<dbReference type="InterPro" id="IPR009015">
    <property type="entry name" value="Fucose_isomerase_N/cen_sf"/>
</dbReference>
<sequence length="410" mass="46301">MRLNVIQLMSPLHGEEKVKESLAETYTLFNENFEVTYFDYGEINDKFANKSKDLTLVWIMTGGTEEKFKNIFDYLPKPVILLAEDINNSLAASLEIMSFVKEYKKEKVYLLYNDKDQVLNKIKRLSRITKTLSKVAISNIGSIGGPSLWLISSAVDYEKVKRYWGLNIVDITMEELYKALESSQGDYDGYFDKALKRVEPEERDLVNSHRVYNALKSLTEKYRLNALTLKCFDLLMKYGITGCPALSRLTDEGIIAGCEGDLPSTFSMYISYLLTGEIPFMANPSSVDVKKNTIIFAHCTVPTKAVKNYILRSHFESGMGVGIRGEFEKGRVTILKFGGGDLSKVSFAKGKIVDNPESEFRCRTQIEVYLEKDVEDFLSGTLGNHQVIIPGDHTESIKDLIAIKGLNVKL</sequence>
<dbReference type="AlphaFoldDB" id="A0A162MKN0"/>
<evidence type="ECO:0000256" key="1">
    <source>
        <dbReference type="ARBA" id="ARBA00023235"/>
    </source>
</evidence>
<dbReference type="GO" id="GO:0016861">
    <property type="term" value="F:intramolecular oxidoreductase activity, interconverting aldoses and ketoses"/>
    <property type="evidence" value="ECO:0007669"/>
    <property type="project" value="InterPro"/>
</dbReference>
<organism evidence="3 4">
    <name type="scientific">Thermovenabulum gondwanense</name>
    <dbReference type="NCBI Taxonomy" id="520767"/>
    <lineage>
        <taxon>Bacteria</taxon>
        <taxon>Bacillati</taxon>
        <taxon>Bacillota</taxon>
        <taxon>Clostridia</taxon>
        <taxon>Thermosediminibacterales</taxon>
        <taxon>Thermosediminibacteraceae</taxon>
        <taxon>Thermovenabulum</taxon>
    </lineage>
</organism>
<accession>A0A162MKN0</accession>
<proteinExistence type="predicted"/>
<comment type="caution">
    <text evidence="3">The sequence shown here is derived from an EMBL/GenBank/DDBJ whole genome shotgun (WGS) entry which is preliminary data.</text>
</comment>
<dbReference type="RefSeq" id="WP_083947373.1">
    <property type="nucleotide sequence ID" value="NZ_LOHZ01000027.1"/>
</dbReference>
<keyword evidence="1" id="KW-0413">Isomerase</keyword>
<evidence type="ECO:0000313" key="3">
    <source>
        <dbReference type="EMBL" id="KYO66500.1"/>
    </source>
</evidence>
<dbReference type="STRING" id="520767.ATZ99_11280"/>
<gene>
    <name evidence="3" type="ORF">ATZ99_11280</name>
</gene>
<dbReference type="GO" id="GO:0005737">
    <property type="term" value="C:cytoplasm"/>
    <property type="evidence" value="ECO:0007669"/>
    <property type="project" value="InterPro"/>
</dbReference>
<keyword evidence="4" id="KW-1185">Reference proteome</keyword>
<dbReference type="Proteomes" id="UP000075737">
    <property type="component" value="Unassembled WGS sequence"/>
</dbReference>
<reference evidence="3 4" key="1">
    <citation type="submission" date="2015-12" db="EMBL/GenBank/DDBJ databases">
        <title>Draft genome of Thermovenabulum gondwanense isolated from a red thermophilic microbial mat colonisisng an outflow channel of a bore well.</title>
        <authorList>
            <person name="Patel B.K."/>
        </authorList>
    </citation>
    <scope>NUCLEOTIDE SEQUENCE [LARGE SCALE GENOMIC DNA]</scope>
    <source>
        <strain evidence="3 4">R270</strain>
    </source>
</reference>
<dbReference type="OrthoDB" id="5838738at2"/>
<dbReference type="PATRIC" id="fig|520767.4.peg.1230"/>
<protein>
    <recommendedName>
        <fullName evidence="5">L-fucose isomerase C-terminal domain-containing protein</fullName>
    </recommendedName>
</protein>
<dbReference type="EMBL" id="LOHZ01000027">
    <property type="protein sequence ID" value="KYO66500.1"/>
    <property type="molecule type" value="Genomic_DNA"/>
</dbReference>
<keyword evidence="2" id="KW-0119">Carbohydrate metabolism</keyword>
<dbReference type="SUPFAM" id="SSF53743">
    <property type="entry name" value="FucI/AraA N-terminal and middle domains"/>
    <property type="match status" value="1"/>
</dbReference>
<evidence type="ECO:0000256" key="2">
    <source>
        <dbReference type="ARBA" id="ARBA00023277"/>
    </source>
</evidence>
<dbReference type="PANTHER" id="PTHR36120:SF2">
    <property type="entry name" value="FUCOSE ISOMERASE"/>
    <property type="match status" value="1"/>
</dbReference>
<dbReference type="PANTHER" id="PTHR36120">
    <property type="entry name" value="FUCOSE ISOMERASE"/>
    <property type="match status" value="1"/>
</dbReference>